<feature type="region of interest" description="Disordered" evidence="1">
    <location>
        <begin position="417"/>
        <end position="463"/>
    </location>
</feature>
<reference evidence="2 3" key="1">
    <citation type="submission" date="2015-09" db="EMBL/GenBank/DDBJ databases">
        <title>Trachymyrmex cornetzi WGS genome.</title>
        <authorList>
            <person name="Nygaard S."/>
            <person name="Hu H."/>
            <person name="Boomsma J."/>
            <person name="Zhang G."/>
        </authorList>
    </citation>
    <scope>NUCLEOTIDE SEQUENCE [LARGE SCALE GENOMIC DNA]</scope>
    <source>
        <strain evidence="2">Tcor2-1</strain>
        <tissue evidence="2">Whole body</tissue>
    </source>
</reference>
<feature type="compositionally biased region" description="Basic and acidic residues" evidence="1">
    <location>
        <begin position="833"/>
        <end position="853"/>
    </location>
</feature>
<feature type="region of interest" description="Disordered" evidence="1">
    <location>
        <begin position="203"/>
        <end position="254"/>
    </location>
</feature>
<feature type="region of interest" description="Disordered" evidence="1">
    <location>
        <begin position="815"/>
        <end position="858"/>
    </location>
</feature>
<protein>
    <submittedName>
        <fullName evidence="2">Uncharacterized protein</fullName>
    </submittedName>
</protein>
<feature type="non-terminal residue" evidence="2">
    <location>
        <position position="1"/>
    </location>
</feature>
<dbReference type="Proteomes" id="UP000078492">
    <property type="component" value="Unassembled WGS sequence"/>
</dbReference>
<feature type="compositionally biased region" description="Polar residues" evidence="1">
    <location>
        <begin position="69"/>
        <end position="83"/>
    </location>
</feature>
<accession>A0A151J154</accession>
<feature type="compositionally biased region" description="Basic and acidic residues" evidence="1">
    <location>
        <begin position="244"/>
        <end position="254"/>
    </location>
</feature>
<sequence>CELRDELWFIEFGRGAALPLTPEEAPADGEPVVPCAQGRIIVETARPAPPHFATCSGYRRPLLSRTSNEVSISDGTAPSSSGTEQSQQEQQQQQSQQIIGGKGAVSKGTGTPQSPASRPDDLSVTPWYLEDYPTTDTSPGPMGDRSSYPSCSYTDGRDSKPDLNSTRNSSIDSEFPRPIVSIPRKACMDLMTAMALLDETCPNVEPSPSLTPRTPRTPLTPYATRSKRARSKSSDNSSNYSNDRLSDRSFEVTKDKEKKRPFLRKIGISKTEDRPFLAKLTPRILGKPYLEKIGPSKAIERPFLDKIGSSKTLDKFIFDTPRNERKNEFRTRMNDAMKNHDGIKNNIRHDIEQIAIKEDAENAIETPEVTPVTSRLEEVQHKSLSIAETPQTATTTFERRRSGKEFLLKMYSFETEDLESTVPSKERNTLHNTSLDDVLDSGPSSLPTDNSDERTESRLELEKRPTSVTAELLKCRVTTSEEIISSSTTCLNSPSETNSWNNSPQRGRAQRMKKESATMIRRRIFQGSHEIIRSDDSTPNSPTKRPISSVSPDREIELRSSTLERGTLSPTKTRKSIIEDIRTVENTRRSIKYNQFERRGISSDNLLAKDALSFVTAARTMTDNIGRTREISSEDSLATHREYTRETFKQLQDKFKMQEIPMESYAAFKRRTQAAPGAISRQERLNLLPGDLDVIIKSTPKKENVASTDTIVSETAMNKRDQSQEGTVRSILRKQEGIDHPDQESDTNASIRRPKRRIFHEPSQETMDLLTELRKVKSLLKTPSWEKDLDLDQKPVRMPKRILLTDKEFCLSVERENSVRRPSRMINSLETTEEGKITSNRENKENKESKTENQKSGPALFEKKCLSLDYADEEKPQKPEVRTISLASTRDLPSETEETDDYPDMTFICDSKSCSSSVFNSPSEETNKKDLVDEPVEKEQPKKPSQNHCAEVDIAIPIDQKINSPKGDVQGRTSDLYEIISPRSTPFRVKKRLGKISVEETVKPENFTLGSKVDCRSVVAQKRTKCFPL</sequence>
<feature type="region of interest" description="Disordered" evidence="1">
    <location>
        <begin position="871"/>
        <end position="947"/>
    </location>
</feature>
<dbReference type="AlphaFoldDB" id="A0A151J154"/>
<feature type="compositionally biased region" description="Basic and acidic residues" evidence="1">
    <location>
        <begin position="451"/>
        <end position="463"/>
    </location>
</feature>
<name>A0A151J154_9HYME</name>
<proteinExistence type="predicted"/>
<dbReference type="EMBL" id="KQ980575">
    <property type="protein sequence ID" value="KYN15495.1"/>
    <property type="molecule type" value="Genomic_DNA"/>
</dbReference>
<organism evidence="2 3">
    <name type="scientific">Trachymyrmex cornetzi</name>
    <dbReference type="NCBI Taxonomy" id="471704"/>
    <lineage>
        <taxon>Eukaryota</taxon>
        <taxon>Metazoa</taxon>
        <taxon>Ecdysozoa</taxon>
        <taxon>Arthropoda</taxon>
        <taxon>Hexapoda</taxon>
        <taxon>Insecta</taxon>
        <taxon>Pterygota</taxon>
        <taxon>Neoptera</taxon>
        <taxon>Endopterygota</taxon>
        <taxon>Hymenoptera</taxon>
        <taxon>Apocrita</taxon>
        <taxon>Aculeata</taxon>
        <taxon>Formicoidea</taxon>
        <taxon>Formicidae</taxon>
        <taxon>Myrmicinae</taxon>
        <taxon>Trachymyrmex</taxon>
    </lineage>
</organism>
<evidence type="ECO:0000256" key="1">
    <source>
        <dbReference type="SAM" id="MobiDB-lite"/>
    </source>
</evidence>
<feature type="region of interest" description="Disordered" evidence="1">
    <location>
        <begin position="486"/>
        <end position="510"/>
    </location>
</feature>
<feature type="compositionally biased region" description="Low complexity" evidence="1">
    <location>
        <begin position="84"/>
        <end position="97"/>
    </location>
</feature>
<feature type="region of interest" description="Disordered" evidence="1">
    <location>
        <begin position="69"/>
        <end position="175"/>
    </location>
</feature>
<keyword evidence="3" id="KW-1185">Reference proteome</keyword>
<feature type="compositionally biased region" description="Basic and acidic residues" evidence="1">
    <location>
        <begin position="925"/>
        <end position="942"/>
    </location>
</feature>
<feature type="compositionally biased region" description="Low complexity" evidence="1">
    <location>
        <begin position="234"/>
        <end position="243"/>
    </location>
</feature>
<feature type="region of interest" description="Disordered" evidence="1">
    <location>
        <begin position="528"/>
        <end position="557"/>
    </location>
</feature>
<feature type="compositionally biased region" description="Polar residues" evidence="1">
    <location>
        <begin position="537"/>
        <end position="551"/>
    </location>
</feature>
<feature type="region of interest" description="Disordered" evidence="1">
    <location>
        <begin position="733"/>
        <end position="754"/>
    </location>
</feature>
<feature type="compositionally biased region" description="Low complexity" evidence="1">
    <location>
        <begin position="206"/>
        <end position="221"/>
    </location>
</feature>
<evidence type="ECO:0000313" key="3">
    <source>
        <dbReference type="Proteomes" id="UP000078492"/>
    </source>
</evidence>
<feature type="compositionally biased region" description="Polar residues" evidence="1">
    <location>
        <begin position="162"/>
        <end position="172"/>
    </location>
</feature>
<feature type="compositionally biased region" description="Polar residues" evidence="1">
    <location>
        <begin position="490"/>
        <end position="505"/>
    </location>
</feature>
<feature type="compositionally biased region" description="Basic and acidic residues" evidence="1">
    <location>
        <begin position="733"/>
        <end position="743"/>
    </location>
</feature>
<feature type="compositionally biased region" description="Polar residues" evidence="1">
    <location>
        <begin position="912"/>
        <end position="924"/>
    </location>
</feature>
<gene>
    <name evidence="2" type="ORF">ALC57_12280</name>
</gene>
<feature type="compositionally biased region" description="Acidic residues" evidence="1">
    <location>
        <begin position="894"/>
        <end position="903"/>
    </location>
</feature>
<evidence type="ECO:0000313" key="2">
    <source>
        <dbReference type="EMBL" id="KYN15495.1"/>
    </source>
</evidence>